<dbReference type="InterPro" id="IPR000671">
    <property type="entry name" value="Peptidase_A31"/>
</dbReference>
<reference evidence="6 7" key="1">
    <citation type="submission" date="2020-03" db="EMBL/GenBank/DDBJ databases">
        <title>Sequencing the genomes of 1000 actinobacteria strains.</title>
        <authorList>
            <person name="Klenk H.-P."/>
        </authorList>
    </citation>
    <scope>NUCLEOTIDE SEQUENCE [LARGE SCALE GENOMIC DNA]</scope>
    <source>
        <strain evidence="6 7">DSM 45685</strain>
    </source>
</reference>
<accession>A0A7X5ZQA8</accession>
<evidence type="ECO:0000256" key="5">
    <source>
        <dbReference type="SAM" id="MobiDB-lite"/>
    </source>
</evidence>
<dbReference type="AlphaFoldDB" id="A0A7X5ZQA8"/>
<evidence type="ECO:0000256" key="3">
    <source>
        <dbReference type="ARBA" id="ARBA00022750"/>
    </source>
</evidence>
<dbReference type="PANTHER" id="PTHR30302">
    <property type="entry name" value="HYDROGENASE 1 MATURATION PROTEASE"/>
    <property type="match status" value="1"/>
</dbReference>
<comment type="similarity">
    <text evidence="1">Belongs to the peptidase A31 family.</text>
</comment>
<sequence>MRPRVLVAGVGNVLLGDDGFGVEVVQRLAGVALPSWVQLADHGLGCGRLDCDMLGGYDTTILLDATPRGGSPGQLCVIEAEVDEQSSALPALLDAHGIQPKAAIRLLHLLGSDAGRVVVVGCEPAKTVGIGLSPAVAEAVTEAVRIVTDLVWGTEPPGSVRSVQAEPPRQLEPMGGE</sequence>
<dbReference type="InterPro" id="IPR023430">
    <property type="entry name" value="Pept_HybD-like_dom_sf"/>
</dbReference>
<dbReference type="NCBIfam" id="TIGR00072">
    <property type="entry name" value="hydrog_prot"/>
    <property type="match status" value="1"/>
</dbReference>
<evidence type="ECO:0000313" key="6">
    <source>
        <dbReference type="EMBL" id="NIJ11306.1"/>
    </source>
</evidence>
<dbReference type="PRINTS" id="PR00446">
    <property type="entry name" value="HYDRGNUPTAKE"/>
</dbReference>
<comment type="caution">
    <text evidence="6">The sequence shown here is derived from an EMBL/GenBank/DDBJ whole genome shotgun (WGS) entry which is preliminary data.</text>
</comment>
<dbReference type="SUPFAM" id="SSF53163">
    <property type="entry name" value="HybD-like"/>
    <property type="match status" value="1"/>
</dbReference>
<dbReference type="GO" id="GO:0016485">
    <property type="term" value="P:protein processing"/>
    <property type="evidence" value="ECO:0007669"/>
    <property type="project" value="TreeGrafter"/>
</dbReference>
<dbReference type="GO" id="GO:0008047">
    <property type="term" value="F:enzyme activator activity"/>
    <property type="evidence" value="ECO:0007669"/>
    <property type="project" value="InterPro"/>
</dbReference>
<dbReference type="EMBL" id="JAAOYM010000001">
    <property type="protein sequence ID" value="NIJ11306.1"/>
    <property type="molecule type" value="Genomic_DNA"/>
</dbReference>
<protein>
    <submittedName>
        <fullName evidence="6">Hydrogenase maturation protease</fullName>
        <ecNumber evidence="6">3.4.23.-</ecNumber>
    </submittedName>
</protein>
<dbReference type="GO" id="GO:0004190">
    <property type="term" value="F:aspartic-type endopeptidase activity"/>
    <property type="evidence" value="ECO:0007669"/>
    <property type="project" value="UniProtKB-KW"/>
</dbReference>
<proteinExistence type="inferred from homology"/>
<keyword evidence="2 6" id="KW-0645">Protease</keyword>
<evidence type="ECO:0000256" key="4">
    <source>
        <dbReference type="ARBA" id="ARBA00022801"/>
    </source>
</evidence>
<dbReference type="Gene3D" id="3.40.50.1450">
    <property type="entry name" value="HybD-like"/>
    <property type="match status" value="1"/>
</dbReference>
<keyword evidence="4 6" id="KW-0378">Hydrolase</keyword>
<dbReference type="Pfam" id="PF01750">
    <property type="entry name" value="HycI"/>
    <property type="match status" value="1"/>
</dbReference>
<keyword evidence="7" id="KW-1185">Reference proteome</keyword>
<evidence type="ECO:0000256" key="2">
    <source>
        <dbReference type="ARBA" id="ARBA00022670"/>
    </source>
</evidence>
<feature type="region of interest" description="Disordered" evidence="5">
    <location>
        <begin position="157"/>
        <end position="177"/>
    </location>
</feature>
<gene>
    <name evidence="6" type="ORF">FHU38_001650</name>
</gene>
<keyword evidence="3" id="KW-0064">Aspartyl protease</keyword>
<evidence type="ECO:0000313" key="7">
    <source>
        <dbReference type="Proteomes" id="UP000545493"/>
    </source>
</evidence>
<evidence type="ECO:0000256" key="1">
    <source>
        <dbReference type="ARBA" id="ARBA00006814"/>
    </source>
</evidence>
<name>A0A7X5ZQA8_9PSEU</name>
<dbReference type="RefSeq" id="WP_167168416.1">
    <property type="nucleotide sequence ID" value="NZ_JAAOYM010000001.1"/>
</dbReference>
<organism evidence="6 7">
    <name type="scientific">Saccharomonospora amisosensis</name>
    <dbReference type="NCBI Taxonomy" id="1128677"/>
    <lineage>
        <taxon>Bacteria</taxon>
        <taxon>Bacillati</taxon>
        <taxon>Actinomycetota</taxon>
        <taxon>Actinomycetes</taxon>
        <taxon>Pseudonocardiales</taxon>
        <taxon>Pseudonocardiaceae</taxon>
        <taxon>Saccharomonospora</taxon>
    </lineage>
</organism>
<dbReference type="Proteomes" id="UP000545493">
    <property type="component" value="Unassembled WGS sequence"/>
</dbReference>
<dbReference type="PANTHER" id="PTHR30302:SF1">
    <property type="entry name" value="HYDROGENASE 2 MATURATION PROTEASE"/>
    <property type="match status" value="1"/>
</dbReference>
<dbReference type="EC" id="3.4.23.-" evidence="6"/>